<dbReference type="SMART" id="SM00448">
    <property type="entry name" value="REC"/>
    <property type="match status" value="1"/>
</dbReference>
<comment type="catalytic activity">
    <reaction evidence="1">
        <text>ATP + protein L-histidine = ADP + protein N-phospho-L-histidine.</text>
        <dbReference type="EC" id="2.7.13.3"/>
    </reaction>
</comment>
<dbReference type="InterPro" id="IPR005467">
    <property type="entry name" value="His_kinase_dom"/>
</dbReference>
<accession>A0A5C6EH79</accession>
<dbReference type="FunFam" id="3.30.565.10:FF:000006">
    <property type="entry name" value="Sensor histidine kinase WalK"/>
    <property type="match status" value="1"/>
</dbReference>
<dbReference type="EC" id="2.7.13.3" evidence="2"/>
<evidence type="ECO:0000256" key="3">
    <source>
        <dbReference type="ARBA" id="ARBA00022553"/>
    </source>
</evidence>
<comment type="caution">
    <text evidence="11">The sequence shown here is derived from an EMBL/GenBank/DDBJ whole genome shotgun (WGS) entry which is preliminary data.</text>
</comment>
<name>A0A5C6EH79_9BACT</name>
<dbReference type="PRINTS" id="PR00344">
    <property type="entry name" value="BCTRLSENSOR"/>
</dbReference>
<evidence type="ECO:0000256" key="5">
    <source>
        <dbReference type="ARBA" id="ARBA00022777"/>
    </source>
</evidence>
<keyword evidence="4 11" id="KW-0808">Transferase</keyword>
<sequence>MNNDPTKVLLIEDEPGDATLVKISLGRSAGEYEVHHATTLNAGIAMFEHEQFQVIITDLGLPDSEGLSAVSRLSSEFRSAAIIVLSGLDDEDLYIQAISSGADNFLCKSDLQFIHRTVQQSIQRQLHRNEIKRLVDAVQNQKSVLQQQSVELEEKNAHLKNLCDSSQTFVNNVSHEFRTPLCVVKQYANLLADGVVGPIAPDQCRMLRVIEDRVDDLNNMVDDMLDISRHESGLLAAKRDCCDPNEIVERILSGLRQRAAIRGVELSYTPDETKRTLFGDAEKISRTLINLIVNAIKFSATGDTVTIQVNASDTQRECCFSVTDRGPGIEEEQQALIFQRFGQVNTSLHQSIDGVGLGLNIAKELVDLNLGTLSLVSEVGVGSTFSFTVPYDDDAEVAKRYFARLSATETTEPITIFSISSAEQDITDETAREIKLLLNFLVRAPDLLLHPQPTEWILILRANRKQSMEFLARVTAEIESINRNRPQGPLPCIQFRPEGCFELEEAIAMMTRRFDSKHQGPKLSSGRTAEVKGVYYAN</sequence>
<keyword evidence="5 11" id="KW-0418">Kinase</keyword>
<keyword evidence="3 7" id="KW-0597">Phosphoprotein</keyword>
<dbReference type="SUPFAM" id="SSF55874">
    <property type="entry name" value="ATPase domain of HSP90 chaperone/DNA topoisomerase II/histidine kinase"/>
    <property type="match status" value="1"/>
</dbReference>
<dbReference type="InterPro" id="IPR003661">
    <property type="entry name" value="HisK_dim/P_dom"/>
</dbReference>
<dbReference type="Proteomes" id="UP000318288">
    <property type="component" value="Unassembled WGS sequence"/>
</dbReference>
<dbReference type="InterPro" id="IPR011006">
    <property type="entry name" value="CheY-like_superfamily"/>
</dbReference>
<dbReference type="Gene3D" id="1.10.287.130">
    <property type="match status" value="1"/>
</dbReference>
<gene>
    <name evidence="11" type="primary">yycG_3</name>
    <name evidence="11" type="ORF">Poly51_51970</name>
</gene>
<feature type="domain" description="Histidine kinase" evidence="9">
    <location>
        <begin position="172"/>
        <end position="393"/>
    </location>
</feature>
<evidence type="ECO:0000313" key="11">
    <source>
        <dbReference type="EMBL" id="TWU47397.1"/>
    </source>
</evidence>
<evidence type="ECO:0000313" key="12">
    <source>
        <dbReference type="Proteomes" id="UP000318288"/>
    </source>
</evidence>
<dbReference type="InterPro" id="IPR050736">
    <property type="entry name" value="Sensor_HK_Regulatory"/>
</dbReference>
<evidence type="ECO:0000256" key="7">
    <source>
        <dbReference type="PROSITE-ProRule" id="PRU00169"/>
    </source>
</evidence>
<dbReference type="PROSITE" id="PS50109">
    <property type="entry name" value="HIS_KIN"/>
    <property type="match status" value="1"/>
</dbReference>
<dbReference type="PROSITE" id="PS50110">
    <property type="entry name" value="RESPONSE_REGULATORY"/>
    <property type="match status" value="1"/>
</dbReference>
<feature type="domain" description="Response regulatory" evidence="10">
    <location>
        <begin position="7"/>
        <end position="123"/>
    </location>
</feature>
<dbReference type="InterPro" id="IPR003594">
    <property type="entry name" value="HATPase_dom"/>
</dbReference>
<evidence type="ECO:0000256" key="2">
    <source>
        <dbReference type="ARBA" id="ARBA00012438"/>
    </source>
</evidence>
<dbReference type="Gene3D" id="3.40.50.2300">
    <property type="match status" value="1"/>
</dbReference>
<dbReference type="InterPro" id="IPR001789">
    <property type="entry name" value="Sig_transdc_resp-reg_receiver"/>
</dbReference>
<keyword evidence="12" id="KW-1185">Reference proteome</keyword>
<evidence type="ECO:0000259" key="9">
    <source>
        <dbReference type="PROSITE" id="PS50109"/>
    </source>
</evidence>
<dbReference type="CDD" id="cd00082">
    <property type="entry name" value="HisKA"/>
    <property type="match status" value="1"/>
</dbReference>
<evidence type="ECO:0000256" key="1">
    <source>
        <dbReference type="ARBA" id="ARBA00000085"/>
    </source>
</evidence>
<keyword evidence="8" id="KW-0175">Coiled coil</keyword>
<dbReference type="SMART" id="SM00387">
    <property type="entry name" value="HATPase_c"/>
    <property type="match status" value="1"/>
</dbReference>
<dbReference type="PANTHER" id="PTHR43711">
    <property type="entry name" value="TWO-COMPONENT HISTIDINE KINASE"/>
    <property type="match status" value="1"/>
</dbReference>
<dbReference type="SUPFAM" id="SSF52172">
    <property type="entry name" value="CheY-like"/>
    <property type="match status" value="1"/>
</dbReference>
<dbReference type="SUPFAM" id="SSF47384">
    <property type="entry name" value="Homodimeric domain of signal transducing histidine kinase"/>
    <property type="match status" value="1"/>
</dbReference>
<dbReference type="SMART" id="SM00388">
    <property type="entry name" value="HisKA"/>
    <property type="match status" value="1"/>
</dbReference>
<dbReference type="RefSeq" id="WP_146461159.1">
    <property type="nucleotide sequence ID" value="NZ_SJPW01000007.1"/>
</dbReference>
<feature type="coiled-coil region" evidence="8">
    <location>
        <begin position="128"/>
        <end position="162"/>
    </location>
</feature>
<proteinExistence type="predicted"/>
<dbReference type="Pfam" id="PF00072">
    <property type="entry name" value="Response_reg"/>
    <property type="match status" value="1"/>
</dbReference>
<evidence type="ECO:0000256" key="6">
    <source>
        <dbReference type="ARBA" id="ARBA00023012"/>
    </source>
</evidence>
<dbReference type="PANTHER" id="PTHR43711:SF26">
    <property type="entry name" value="SENSOR HISTIDINE KINASE RCSC"/>
    <property type="match status" value="1"/>
</dbReference>
<dbReference type="OrthoDB" id="9813394at2"/>
<reference evidence="11 12" key="1">
    <citation type="submission" date="2019-02" db="EMBL/GenBank/DDBJ databases">
        <title>Deep-cultivation of Planctomycetes and their phenomic and genomic characterization uncovers novel biology.</title>
        <authorList>
            <person name="Wiegand S."/>
            <person name="Jogler M."/>
            <person name="Boedeker C."/>
            <person name="Pinto D."/>
            <person name="Vollmers J."/>
            <person name="Rivas-Marin E."/>
            <person name="Kohn T."/>
            <person name="Peeters S.H."/>
            <person name="Heuer A."/>
            <person name="Rast P."/>
            <person name="Oberbeckmann S."/>
            <person name="Bunk B."/>
            <person name="Jeske O."/>
            <person name="Meyerdierks A."/>
            <person name="Storesund J.E."/>
            <person name="Kallscheuer N."/>
            <person name="Luecker S."/>
            <person name="Lage O.M."/>
            <person name="Pohl T."/>
            <person name="Merkel B.J."/>
            <person name="Hornburger P."/>
            <person name="Mueller R.-W."/>
            <person name="Bruemmer F."/>
            <person name="Labrenz M."/>
            <person name="Spormann A.M."/>
            <person name="Op Den Camp H."/>
            <person name="Overmann J."/>
            <person name="Amann R."/>
            <person name="Jetten M.S.M."/>
            <person name="Mascher T."/>
            <person name="Medema M.H."/>
            <person name="Devos D.P."/>
            <person name="Kaster A.-K."/>
            <person name="Ovreas L."/>
            <person name="Rohde M."/>
            <person name="Galperin M.Y."/>
            <person name="Jogler C."/>
        </authorList>
    </citation>
    <scope>NUCLEOTIDE SEQUENCE [LARGE SCALE GENOMIC DNA]</scope>
    <source>
        <strain evidence="11 12">Poly51</strain>
    </source>
</reference>
<protein>
    <recommendedName>
        <fullName evidence="2">histidine kinase</fullName>
        <ecNumber evidence="2">2.7.13.3</ecNumber>
    </recommendedName>
</protein>
<dbReference type="EMBL" id="SJPW01000007">
    <property type="protein sequence ID" value="TWU47397.1"/>
    <property type="molecule type" value="Genomic_DNA"/>
</dbReference>
<dbReference type="GO" id="GO:0000155">
    <property type="term" value="F:phosphorelay sensor kinase activity"/>
    <property type="evidence" value="ECO:0007669"/>
    <property type="project" value="InterPro"/>
</dbReference>
<evidence type="ECO:0000256" key="8">
    <source>
        <dbReference type="SAM" id="Coils"/>
    </source>
</evidence>
<dbReference type="AlphaFoldDB" id="A0A5C6EH79"/>
<keyword evidence="6" id="KW-0902">Two-component regulatory system</keyword>
<dbReference type="InterPro" id="IPR036890">
    <property type="entry name" value="HATPase_C_sf"/>
</dbReference>
<dbReference type="InterPro" id="IPR036097">
    <property type="entry name" value="HisK_dim/P_sf"/>
</dbReference>
<dbReference type="Pfam" id="PF00512">
    <property type="entry name" value="HisKA"/>
    <property type="match status" value="1"/>
</dbReference>
<dbReference type="InterPro" id="IPR004358">
    <property type="entry name" value="Sig_transdc_His_kin-like_C"/>
</dbReference>
<organism evidence="11 12">
    <name type="scientific">Rubripirellula tenax</name>
    <dbReference type="NCBI Taxonomy" id="2528015"/>
    <lineage>
        <taxon>Bacteria</taxon>
        <taxon>Pseudomonadati</taxon>
        <taxon>Planctomycetota</taxon>
        <taxon>Planctomycetia</taxon>
        <taxon>Pirellulales</taxon>
        <taxon>Pirellulaceae</taxon>
        <taxon>Rubripirellula</taxon>
    </lineage>
</organism>
<dbReference type="Pfam" id="PF02518">
    <property type="entry name" value="HATPase_c"/>
    <property type="match status" value="1"/>
</dbReference>
<evidence type="ECO:0000256" key="4">
    <source>
        <dbReference type="ARBA" id="ARBA00022679"/>
    </source>
</evidence>
<evidence type="ECO:0000259" key="10">
    <source>
        <dbReference type="PROSITE" id="PS50110"/>
    </source>
</evidence>
<dbReference type="Gene3D" id="3.30.565.10">
    <property type="entry name" value="Histidine kinase-like ATPase, C-terminal domain"/>
    <property type="match status" value="1"/>
</dbReference>
<feature type="modified residue" description="4-aspartylphosphate" evidence="7">
    <location>
        <position position="58"/>
    </location>
</feature>